<keyword evidence="2" id="KW-0805">Transcription regulation</keyword>
<dbReference type="InterPro" id="IPR036388">
    <property type="entry name" value="WH-like_DNA-bd_sf"/>
</dbReference>
<dbReference type="Gene3D" id="1.10.10.10">
    <property type="entry name" value="Winged helix-like DNA-binding domain superfamily/Winged helix DNA-binding domain"/>
    <property type="match status" value="1"/>
</dbReference>
<evidence type="ECO:0000256" key="1">
    <source>
        <dbReference type="ARBA" id="ARBA00009437"/>
    </source>
</evidence>
<dbReference type="PANTHER" id="PTHR30419:SF28">
    <property type="entry name" value="HTH-TYPE TRANSCRIPTIONAL REGULATOR BSDA"/>
    <property type="match status" value="1"/>
</dbReference>
<dbReference type="Pfam" id="PF00126">
    <property type="entry name" value="HTH_1"/>
    <property type="match status" value="1"/>
</dbReference>
<organism evidence="6 7">
    <name type="scientific">Candidatus Clostridium eludens</name>
    <dbReference type="NCBI Taxonomy" id="3381663"/>
    <lineage>
        <taxon>Bacteria</taxon>
        <taxon>Bacillati</taxon>
        <taxon>Bacillota</taxon>
        <taxon>Clostridia</taxon>
        <taxon>Eubacteriales</taxon>
        <taxon>Clostridiaceae</taxon>
        <taxon>Clostridium</taxon>
    </lineage>
</organism>
<dbReference type="SUPFAM" id="SSF46785">
    <property type="entry name" value="Winged helix' DNA-binding domain"/>
    <property type="match status" value="1"/>
</dbReference>
<dbReference type="InterPro" id="IPR005119">
    <property type="entry name" value="LysR_subst-bd"/>
</dbReference>
<keyword evidence="7" id="KW-1185">Reference proteome</keyword>
<dbReference type="EMBL" id="JBJHZX010000014">
    <property type="protein sequence ID" value="MFL0196018.1"/>
    <property type="molecule type" value="Genomic_DNA"/>
</dbReference>
<sequence>MDNRQMSYFLAIIEECSITKAADRLHLTQPYLSQQLKLLEDELEVKLVERTTRKFQVTEAGKMLAYRAKQILDLAEKTIKELKDFNEGIKGTLSIACLSSATENLLTQKICDFHKKYPDINFEIRQCSTDEILELLKRGVIEIGIVRSPLNLEIFESIPLPVEPMTAVSNDQIDLGKNDNYISLEELSTKPLLVHRRFEKDITGFFHKKGLEPRILCKIEDTRSILLLAGLGIGVAIVPKDWTNLTHRQNLKCKEIPELQLNTNIVITRLKNHYLTSVARHFLETF</sequence>
<evidence type="ECO:0000256" key="2">
    <source>
        <dbReference type="ARBA" id="ARBA00023015"/>
    </source>
</evidence>
<dbReference type="PRINTS" id="PR00039">
    <property type="entry name" value="HTHLYSR"/>
</dbReference>
<dbReference type="Proteomes" id="UP001623660">
    <property type="component" value="Unassembled WGS sequence"/>
</dbReference>
<evidence type="ECO:0000313" key="7">
    <source>
        <dbReference type="Proteomes" id="UP001623660"/>
    </source>
</evidence>
<comment type="caution">
    <text evidence="6">The sequence shown here is derived from an EMBL/GenBank/DDBJ whole genome shotgun (WGS) entry which is preliminary data.</text>
</comment>
<name>A0ABW8SJR3_9CLOT</name>
<dbReference type="CDD" id="cd05466">
    <property type="entry name" value="PBP2_LTTR_substrate"/>
    <property type="match status" value="1"/>
</dbReference>
<dbReference type="PANTHER" id="PTHR30419">
    <property type="entry name" value="HTH-TYPE TRANSCRIPTIONAL REGULATOR YBHD"/>
    <property type="match status" value="1"/>
</dbReference>
<protein>
    <submittedName>
        <fullName evidence="6">LysR family transcriptional regulator</fullName>
    </submittedName>
</protein>
<comment type="similarity">
    <text evidence="1">Belongs to the LysR transcriptional regulatory family.</text>
</comment>
<dbReference type="InterPro" id="IPR050950">
    <property type="entry name" value="HTH-type_LysR_regulators"/>
</dbReference>
<evidence type="ECO:0000256" key="3">
    <source>
        <dbReference type="ARBA" id="ARBA00023125"/>
    </source>
</evidence>
<keyword evidence="3" id="KW-0238">DNA-binding</keyword>
<accession>A0ABW8SJR3</accession>
<reference evidence="6 7" key="1">
    <citation type="submission" date="2024-11" db="EMBL/GenBank/DDBJ databases">
        <authorList>
            <person name="Heng Y.C."/>
            <person name="Lim A.C.H."/>
            <person name="Lee J.K.Y."/>
            <person name="Kittelmann S."/>
        </authorList>
    </citation>
    <scope>NUCLEOTIDE SEQUENCE [LARGE SCALE GENOMIC DNA]</scope>
    <source>
        <strain evidence="6 7">WILCCON 0269</strain>
    </source>
</reference>
<dbReference type="RefSeq" id="WP_406792134.1">
    <property type="nucleotide sequence ID" value="NZ_JBJHZX010000014.1"/>
</dbReference>
<dbReference type="Pfam" id="PF03466">
    <property type="entry name" value="LysR_substrate"/>
    <property type="match status" value="1"/>
</dbReference>
<evidence type="ECO:0000259" key="5">
    <source>
        <dbReference type="PROSITE" id="PS50931"/>
    </source>
</evidence>
<proteinExistence type="inferred from homology"/>
<evidence type="ECO:0000256" key="4">
    <source>
        <dbReference type="ARBA" id="ARBA00023163"/>
    </source>
</evidence>
<evidence type="ECO:0000313" key="6">
    <source>
        <dbReference type="EMBL" id="MFL0196018.1"/>
    </source>
</evidence>
<dbReference type="PROSITE" id="PS50931">
    <property type="entry name" value="HTH_LYSR"/>
    <property type="match status" value="1"/>
</dbReference>
<keyword evidence="4" id="KW-0804">Transcription</keyword>
<dbReference type="Gene3D" id="3.40.190.290">
    <property type="match status" value="1"/>
</dbReference>
<dbReference type="SUPFAM" id="SSF53850">
    <property type="entry name" value="Periplasmic binding protein-like II"/>
    <property type="match status" value="1"/>
</dbReference>
<dbReference type="InterPro" id="IPR000847">
    <property type="entry name" value="LysR_HTH_N"/>
</dbReference>
<feature type="domain" description="HTH lysR-type" evidence="5">
    <location>
        <begin position="1"/>
        <end position="58"/>
    </location>
</feature>
<dbReference type="InterPro" id="IPR036390">
    <property type="entry name" value="WH_DNA-bd_sf"/>
</dbReference>
<gene>
    <name evidence="6" type="ORF">ACJDU8_10640</name>
</gene>